<evidence type="ECO:0000313" key="3">
    <source>
        <dbReference type="Proteomes" id="UP001519887"/>
    </source>
</evidence>
<evidence type="ECO:0000313" key="2">
    <source>
        <dbReference type="EMBL" id="MBW7457953.1"/>
    </source>
</evidence>
<organism evidence="2 3">
    <name type="scientific">Paenibacillus sepulcri</name>
    <dbReference type="NCBI Taxonomy" id="359917"/>
    <lineage>
        <taxon>Bacteria</taxon>
        <taxon>Bacillati</taxon>
        <taxon>Bacillota</taxon>
        <taxon>Bacilli</taxon>
        <taxon>Bacillales</taxon>
        <taxon>Paenibacillaceae</taxon>
        <taxon>Paenibacillus</taxon>
    </lineage>
</organism>
<dbReference type="EMBL" id="JAHZIK010001020">
    <property type="protein sequence ID" value="MBW7457953.1"/>
    <property type="molecule type" value="Genomic_DNA"/>
</dbReference>
<name>A0ABS7CAL2_9BACL</name>
<evidence type="ECO:0000256" key="1">
    <source>
        <dbReference type="SAM" id="MobiDB-lite"/>
    </source>
</evidence>
<comment type="caution">
    <text evidence="2">The sequence shown here is derived from an EMBL/GenBank/DDBJ whole genome shotgun (WGS) entry which is preliminary data.</text>
</comment>
<feature type="non-terminal residue" evidence="2">
    <location>
        <position position="1"/>
    </location>
</feature>
<protein>
    <recommendedName>
        <fullName evidence="4">Spore coat protein</fullName>
    </recommendedName>
</protein>
<accession>A0ABS7CAL2</accession>
<feature type="region of interest" description="Disordered" evidence="1">
    <location>
        <begin position="1"/>
        <end position="35"/>
    </location>
</feature>
<evidence type="ECO:0008006" key="4">
    <source>
        <dbReference type="Google" id="ProtNLM"/>
    </source>
</evidence>
<dbReference type="Proteomes" id="UP001519887">
    <property type="component" value="Unassembled WGS sequence"/>
</dbReference>
<proteinExistence type="predicted"/>
<keyword evidence="3" id="KW-1185">Reference proteome</keyword>
<reference evidence="2 3" key="1">
    <citation type="submission" date="2021-07" db="EMBL/GenBank/DDBJ databases">
        <title>Paenibacillus radiodurans sp. nov., isolated from the southeastern edge of Tengger Desert.</title>
        <authorList>
            <person name="Zhang G."/>
        </authorList>
    </citation>
    <scope>NUCLEOTIDE SEQUENCE [LARGE SCALE GENOMIC DNA]</scope>
    <source>
        <strain evidence="2 3">CCM 7311</strain>
    </source>
</reference>
<feature type="compositionally biased region" description="Low complexity" evidence="1">
    <location>
        <begin position="1"/>
        <end position="14"/>
    </location>
</feature>
<sequence length="97" mass="10729">NSSASSGSSGQTGEASEEGMAMTTDQLNAAKDSISDEDKQEMFSVIMKKLPADSWQRISTLIEGGLTAEEMTEVQQLIAQNLDRTEYDRMMEILKKY</sequence>
<gene>
    <name evidence="2" type="ORF">K0U00_28325</name>
</gene>